<dbReference type="InterPro" id="IPR023367">
    <property type="entry name" value="Peptidase_M42_dom2"/>
</dbReference>
<dbReference type="Gene3D" id="2.40.30.40">
    <property type="entry name" value="Peptidase M42, domain 2"/>
    <property type="match status" value="1"/>
</dbReference>
<dbReference type="GO" id="GO:0006508">
    <property type="term" value="P:proteolysis"/>
    <property type="evidence" value="ECO:0007669"/>
    <property type="project" value="UniProtKB-KW"/>
</dbReference>
<evidence type="ECO:0000256" key="5">
    <source>
        <dbReference type="ARBA" id="ARBA00022801"/>
    </source>
</evidence>
<keyword evidence="3" id="KW-0645">Protease</keyword>
<keyword evidence="5" id="KW-0378">Hydrolase</keyword>
<dbReference type="CDD" id="cd05656">
    <property type="entry name" value="M42_Frv"/>
    <property type="match status" value="1"/>
</dbReference>
<feature type="binding site" evidence="8">
    <location>
        <position position="178"/>
    </location>
    <ligand>
        <name>Zn(2+)</name>
        <dbReference type="ChEBI" id="CHEBI:29105"/>
        <label>2</label>
    </ligand>
</feature>
<feature type="binding site" evidence="8">
    <location>
        <position position="210"/>
    </location>
    <ligand>
        <name>Zn(2+)</name>
        <dbReference type="ChEBI" id="CHEBI:29105"/>
        <label>2</label>
    </ligand>
</feature>
<feature type="binding site" evidence="8">
    <location>
        <position position="64"/>
    </location>
    <ligand>
        <name>Zn(2+)</name>
        <dbReference type="ChEBI" id="CHEBI:29105"/>
        <label>1</label>
    </ligand>
</feature>
<dbReference type="EMBL" id="SLUN01000004">
    <property type="protein sequence ID" value="TCL74171.1"/>
    <property type="molecule type" value="Genomic_DNA"/>
</dbReference>
<dbReference type="SUPFAM" id="SSF101821">
    <property type="entry name" value="Aminopeptidase/glucanase lid domain"/>
    <property type="match status" value="1"/>
</dbReference>
<dbReference type="OrthoDB" id="9772053at2"/>
<dbReference type="Gene3D" id="3.40.630.10">
    <property type="entry name" value="Zn peptidases"/>
    <property type="match status" value="1"/>
</dbReference>
<evidence type="ECO:0000313" key="10">
    <source>
        <dbReference type="Proteomes" id="UP000295008"/>
    </source>
</evidence>
<keyword evidence="2 9" id="KW-0031">Aminopeptidase</keyword>
<evidence type="ECO:0000313" key="9">
    <source>
        <dbReference type="EMBL" id="TCL74171.1"/>
    </source>
</evidence>
<evidence type="ECO:0000256" key="2">
    <source>
        <dbReference type="ARBA" id="ARBA00022438"/>
    </source>
</evidence>
<dbReference type="Pfam" id="PF05343">
    <property type="entry name" value="Peptidase_M42"/>
    <property type="match status" value="1"/>
</dbReference>
<gene>
    <name evidence="9" type="ORF">EDC14_1004107</name>
</gene>
<evidence type="ECO:0000256" key="8">
    <source>
        <dbReference type="PIRSR" id="PIRSR001123-2"/>
    </source>
</evidence>
<dbReference type="RefSeq" id="WP_132013162.1">
    <property type="nucleotide sequence ID" value="NZ_SLUN01000004.1"/>
</dbReference>
<evidence type="ECO:0000256" key="7">
    <source>
        <dbReference type="PIRSR" id="PIRSR001123-1"/>
    </source>
</evidence>
<feature type="binding site" evidence="8">
    <location>
        <position position="178"/>
    </location>
    <ligand>
        <name>Zn(2+)</name>
        <dbReference type="ChEBI" id="CHEBI:29105"/>
        <label>1</label>
    </ligand>
</feature>
<dbReference type="PIRSF" id="PIRSF001123">
    <property type="entry name" value="PepA_GA"/>
    <property type="match status" value="1"/>
</dbReference>
<proteinExistence type="inferred from homology"/>
<evidence type="ECO:0000256" key="6">
    <source>
        <dbReference type="PIRNR" id="PIRNR001123"/>
    </source>
</evidence>
<sequence>MVDLSRLAAELSNAFGPSGFEGEVRDVFRNWLTGRAEITYDNLGGIMAWRRGASETPKILLAAHLDEVGLLVRGILPGGCLRAVPLGGWWPPTLLAQRVVVRSAGGDHFGIIGAKPPHFLGEDEKNRPLRWGDLYIDVGATSAAEVADLGIAVGDPVVPAVAASPLGLAGTIVGKAFDNRIGCAAVIATLLELRGDHPNLVIGSGTVQEENGARGARTLASLVQPDLCLVLEGPPADDFPDAGAIVQGKMGGGPQIRFYDPSMIANQALAKLAVAQAQRLGLPYQVTVRESGGTDGSAIQVQTVGGVPTLVIGIPVRYAHSPQSIVRLSDLEATIQLVGALLGVLDEATVDRLKQQPW</sequence>
<feature type="binding site" evidence="8">
    <location>
        <position position="232"/>
    </location>
    <ligand>
        <name>Zn(2+)</name>
        <dbReference type="ChEBI" id="CHEBI:29105"/>
        <label>1</label>
    </ligand>
</feature>
<comment type="cofactor">
    <cofactor evidence="8">
        <name>a divalent metal cation</name>
        <dbReference type="ChEBI" id="CHEBI:60240"/>
    </cofactor>
    <text evidence="8">Binds 2 divalent metal cations per subunit.</text>
</comment>
<dbReference type="Proteomes" id="UP000295008">
    <property type="component" value="Unassembled WGS sequence"/>
</dbReference>
<organism evidence="9 10">
    <name type="scientific">Hydrogenispora ethanolica</name>
    <dbReference type="NCBI Taxonomy" id="1082276"/>
    <lineage>
        <taxon>Bacteria</taxon>
        <taxon>Bacillati</taxon>
        <taxon>Bacillota</taxon>
        <taxon>Hydrogenispora</taxon>
    </lineage>
</organism>
<evidence type="ECO:0000256" key="4">
    <source>
        <dbReference type="ARBA" id="ARBA00022723"/>
    </source>
</evidence>
<evidence type="ECO:0000256" key="3">
    <source>
        <dbReference type="ARBA" id="ARBA00022670"/>
    </source>
</evidence>
<protein>
    <submittedName>
        <fullName evidence="9">Putative aminopeptidase FrvX</fullName>
    </submittedName>
</protein>
<dbReference type="InterPro" id="IPR008007">
    <property type="entry name" value="Peptidase_M42"/>
</dbReference>
<dbReference type="AlphaFoldDB" id="A0A4R1S4N2"/>
<reference evidence="9 10" key="1">
    <citation type="submission" date="2019-03" db="EMBL/GenBank/DDBJ databases">
        <title>Genomic Encyclopedia of Type Strains, Phase IV (KMG-IV): sequencing the most valuable type-strain genomes for metagenomic binning, comparative biology and taxonomic classification.</title>
        <authorList>
            <person name="Goeker M."/>
        </authorList>
    </citation>
    <scope>NUCLEOTIDE SEQUENCE [LARGE SCALE GENOMIC DNA]</scope>
    <source>
        <strain evidence="9 10">LX-B</strain>
    </source>
</reference>
<feature type="active site" description="Proton acceptor" evidence="7">
    <location>
        <position position="209"/>
    </location>
</feature>
<keyword evidence="10" id="KW-1185">Reference proteome</keyword>
<keyword evidence="4 8" id="KW-0479">Metal-binding</keyword>
<feature type="binding site" evidence="8">
    <location>
        <position position="320"/>
    </location>
    <ligand>
        <name>Zn(2+)</name>
        <dbReference type="ChEBI" id="CHEBI:29105"/>
        <label>2</label>
    </ligand>
</feature>
<comment type="caution">
    <text evidence="9">The sequence shown here is derived from an EMBL/GenBank/DDBJ whole genome shotgun (WGS) entry which is preliminary data.</text>
</comment>
<evidence type="ECO:0000256" key="1">
    <source>
        <dbReference type="ARBA" id="ARBA00006272"/>
    </source>
</evidence>
<dbReference type="SUPFAM" id="SSF53187">
    <property type="entry name" value="Zn-dependent exopeptidases"/>
    <property type="match status" value="1"/>
</dbReference>
<dbReference type="GO" id="GO:0004177">
    <property type="term" value="F:aminopeptidase activity"/>
    <property type="evidence" value="ECO:0007669"/>
    <property type="project" value="UniProtKB-UniRule"/>
</dbReference>
<name>A0A4R1S4N2_HYDET</name>
<comment type="similarity">
    <text evidence="1 6">Belongs to the peptidase M42 family.</text>
</comment>
<dbReference type="PANTHER" id="PTHR32481">
    <property type="entry name" value="AMINOPEPTIDASE"/>
    <property type="match status" value="1"/>
</dbReference>
<dbReference type="InterPro" id="IPR051464">
    <property type="entry name" value="Peptidase_M42_aminopept"/>
</dbReference>
<dbReference type="PANTHER" id="PTHR32481:SF0">
    <property type="entry name" value="AMINOPEPTIDASE YPDE-RELATED"/>
    <property type="match status" value="1"/>
</dbReference>
<accession>A0A4R1S4N2</accession>
<dbReference type="GO" id="GO:0046872">
    <property type="term" value="F:metal ion binding"/>
    <property type="evidence" value="ECO:0007669"/>
    <property type="project" value="UniProtKB-UniRule"/>
</dbReference>